<dbReference type="Pfam" id="PF02458">
    <property type="entry name" value="Transferase"/>
    <property type="match status" value="1"/>
</dbReference>
<sequence>MYSLDFGWGKPAAVQHATKLWNGFCFYDPSPRGGKAIEVTVFLPLETMAKFKYNIPEPLGVPMLLCLSLRVRAWIFDGVKMKMDDFQVKITEVHLLSPANPAERCQLPFTTFALMQKRDSMPYLQRVAFYESTGKDADLQQGSYRTLPQMGGFPHTRMAAIQEHVWMEARRNISTSW</sequence>
<name>D8T4Q3_SELML</name>
<dbReference type="Proteomes" id="UP000001514">
    <property type="component" value="Unassembled WGS sequence"/>
</dbReference>
<gene>
    <name evidence="1" type="ORF">SELMODRAFT_429000</name>
</gene>
<dbReference type="InParanoid" id="D8T4Q3"/>
<protein>
    <submittedName>
        <fullName evidence="1">Uncharacterized protein</fullName>
    </submittedName>
</protein>
<dbReference type="InterPro" id="IPR023213">
    <property type="entry name" value="CAT-like_dom_sf"/>
</dbReference>
<dbReference type="AlphaFoldDB" id="D8T4Q3"/>
<organism evidence="2">
    <name type="scientific">Selaginella moellendorffii</name>
    <name type="common">Spikemoss</name>
    <dbReference type="NCBI Taxonomy" id="88036"/>
    <lineage>
        <taxon>Eukaryota</taxon>
        <taxon>Viridiplantae</taxon>
        <taxon>Streptophyta</taxon>
        <taxon>Embryophyta</taxon>
        <taxon>Tracheophyta</taxon>
        <taxon>Lycopodiopsida</taxon>
        <taxon>Selaginellales</taxon>
        <taxon>Selaginellaceae</taxon>
        <taxon>Selaginella</taxon>
    </lineage>
</organism>
<evidence type="ECO:0000313" key="1">
    <source>
        <dbReference type="EMBL" id="EFJ08395.1"/>
    </source>
</evidence>
<dbReference type="EMBL" id="GL377674">
    <property type="protein sequence ID" value="EFJ08395.1"/>
    <property type="molecule type" value="Genomic_DNA"/>
</dbReference>
<proteinExistence type="predicted"/>
<evidence type="ECO:0000313" key="2">
    <source>
        <dbReference type="Proteomes" id="UP000001514"/>
    </source>
</evidence>
<dbReference type="Gramene" id="EFJ08395">
    <property type="protein sequence ID" value="EFJ08395"/>
    <property type="gene ID" value="SELMODRAFT_429000"/>
</dbReference>
<keyword evidence="2" id="KW-1185">Reference proteome</keyword>
<accession>D8T4Q3</accession>
<dbReference type="KEGG" id="smo:SELMODRAFT_429000"/>
<reference evidence="1 2" key="1">
    <citation type="journal article" date="2011" name="Science">
        <title>The Selaginella genome identifies genetic changes associated with the evolution of vascular plants.</title>
        <authorList>
            <person name="Banks J.A."/>
            <person name="Nishiyama T."/>
            <person name="Hasebe M."/>
            <person name="Bowman J.L."/>
            <person name="Gribskov M."/>
            <person name="dePamphilis C."/>
            <person name="Albert V.A."/>
            <person name="Aono N."/>
            <person name="Aoyama T."/>
            <person name="Ambrose B.A."/>
            <person name="Ashton N.W."/>
            <person name="Axtell M.J."/>
            <person name="Barker E."/>
            <person name="Barker M.S."/>
            <person name="Bennetzen J.L."/>
            <person name="Bonawitz N.D."/>
            <person name="Chapple C."/>
            <person name="Cheng C."/>
            <person name="Correa L.G."/>
            <person name="Dacre M."/>
            <person name="DeBarry J."/>
            <person name="Dreyer I."/>
            <person name="Elias M."/>
            <person name="Engstrom E.M."/>
            <person name="Estelle M."/>
            <person name="Feng L."/>
            <person name="Finet C."/>
            <person name="Floyd S.K."/>
            <person name="Frommer W.B."/>
            <person name="Fujita T."/>
            <person name="Gramzow L."/>
            <person name="Gutensohn M."/>
            <person name="Harholt J."/>
            <person name="Hattori M."/>
            <person name="Heyl A."/>
            <person name="Hirai T."/>
            <person name="Hiwatashi Y."/>
            <person name="Ishikawa M."/>
            <person name="Iwata M."/>
            <person name="Karol K.G."/>
            <person name="Koehler B."/>
            <person name="Kolukisaoglu U."/>
            <person name="Kubo M."/>
            <person name="Kurata T."/>
            <person name="Lalonde S."/>
            <person name="Li K."/>
            <person name="Li Y."/>
            <person name="Litt A."/>
            <person name="Lyons E."/>
            <person name="Manning G."/>
            <person name="Maruyama T."/>
            <person name="Michael T.P."/>
            <person name="Mikami K."/>
            <person name="Miyazaki S."/>
            <person name="Morinaga S."/>
            <person name="Murata T."/>
            <person name="Mueller-Roeber B."/>
            <person name="Nelson D.R."/>
            <person name="Obara M."/>
            <person name="Oguri Y."/>
            <person name="Olmstead R.G."/>
            <person name="Onodera N."/>
            <person name="Petersen B.L."/>
            <person name="Pils B."/>
            <person name="Prigge M."/>
            <person name="Rensing S.A."/>
            <person name="Riano-Pachon D.M."/>
            <person name="Roberts A.W."/>
            <person name="Sato Y."/>
            <person name="Scheller H.V."/>
            <person name="Schulz B."/>
            <person name="Schulz C."/>
            <person name="Shakirov E.V."/>
            <person name="Shibagaki N."/>
            <person name="Shinohara N."/>
            <person name="Shippen D.E."/>
            <person name="Soerensen I."/>
            <person name="Sotooka R."/>
            <person name="Sugimoto N."/>
            <person name="Sugita M."/>
            <person name="Sumikawa N."/>
            <person name="Tanurdzic M."/>
            <person name="Theissen G."/>
            <person name="Ulvskov P."/>
            <person name="Wakazuki S."/>
            <person name="Weng J.K."/>
            <person name="Willats W.W."/>
            <person name="Wipf D."/>
            <person name="Wolf P.G."/>
            <person name="Yang L."/>
            <person name="Zimmer A.D."/>
            <person name="Zhu Q."/>
            <person name="Mitros T."/>
            <person name="Hellsten U."/>
            <person name="Loque D."/>
            <person name="Otillar R."/>
            <person name="Salamov A."/>
            <person name="Schmutz J."/>
            <person name="Shapiro H."/>
            <person name="Lindquist E."/>
            <person name="Lucas S."/>
            <person name="Rokhsar D."/>
            <person name="Grigoriev I.V."/>
        </authorList>
    </citation>
    <scope>NUCLEOTIDE SEQUENCE [LARGE SCALE GENOMIC DNA]</scope>
</reference>
<dbReference type="HOGENOM" id="CLU_1550162_0_0_1"/>
<dbReference type="Gene3D" id="3.30.559.10">
    <property type="entry name" value="Chloramphenicol acetyltransferase-like domain"/>
    <property type="match status" value="1"/>
</dbReference>